<dbReference type="GO" id="GO:0051536">
    <property type="term" value="F:iron-sulfur cluster binding"/>
    <property type="evidence" value="ECO:0007669"/>
    <property type="project" value="UniProtKB-KW"/>
</dbReference>
<dbReference type="PANTHER" id="PTHR43273:SF3">
    <property type="entry name" value="ANAEROBIC SULFATASE-MATURATING ENZYME HOMOLOG ASLB-RELATED"/>
    <property type="match status" value="1"/>
</dbReference>
<dbReference type="SFLD" id="SFLDG01067">
    <property type="entry name" value="SPASM/twitch_domain_containing"/>
    <property type="match status" value="1"/>
</dbReference>
<keyword evidence="4" id="KW-0408">Iron</keyword>
<dbReference type="SFLD" id="SFLDG01384">
    <property type="entry name" value="thioether_bond_formation_requi"/>
    <property type="match status" value="1"/>
</dbReference>
<reference evidence="8 9" key="1">
    <citation type="submission" date="2017-04" db="EMBL/GenBank/DDBJ databases">
        <title>Characterization, genome and methylation analysis of a phthalic acid esters degrading strain Sphingobium yanoikuyae SHJ.</title>
        <authorList>
            <person name="Feng L."/>
        </authorList>
    </citation>
    <scope>NUCLEOTIDE SEQUENCE [LARGE SCALE GENOMIC DNA]</scope>
    <source>
        <strain evidence="8 9">SHJ</strain>
    </source>
</reference>
<protein>
    <submittedName>
        <fullName evidence="8">His-Xaa-Ser system radical SAM maturase HxsB</fullName>
    </submittedName>
</protein>
<dbReference type="Proteomes" id="UP000037029">
    <property type="component" value="Chromosome"/>
</dbReference>
<sequence length="487" mass="54445">MAKFRDVAAFDDSASSGYTMLPWRFTSLDDERYVATNMAGEYLAMSREEIFDFASGRLPANDDLYTDLKSRHFLIDADTDVAVDLLALKVRTKLAPLANFTGLHIFVTTLRCEHSCPYCQVSRANDDKREFDMTEETAMRALDLVFASPSPAIKIEFQGGESLLNMPMIRFIVAEALRRNATAQRNLAFVIATNLAVLDEETLAFAREHGILMSTSLDGPADLHNRNRPRPGKNSHEKAIDGIKRARTALGHYNVGALMTTTAASLSRPREIIAEYIRLDFGGIFLRPLSPYGFAIKTKTYAAYDQRKWLNFYFEGLDYIIDLNLAGHEFIEHYAAMVLKKMLTPLQTSYVDLMSPAGIGIGAIVYNYDGTVYASDESRMLAEMGDTTFALGNVHDNNFAEIMLGEALLNPLEQSFAGSVPGCSWCAFEPWCGAEPVFHHATQGDFVGKKPLSSFCTRNMSVFRGLISRMEADPEVRRIFERWANIV</sequence>
<dbReference type="InterPro" id="IPR058240">
    <property type="entry name" value="rSAM_sf"/>
</dbReference>
<dbReference type="InterPro" id="IPR023867">
    <property type="entry name" value="Sulphatase_maturase_rSAM"/>
</dbReference>
<evidence type="ECO:0000256" key="6">
    <source>
        <dbReference type="ARBA" id="ARBA00023601"/>
    </source>
</evidence>
<name>A0A0J9D0H2_SPHYA</name>
<dbReference type="PANTHER" id="PTHR43273">
    <property type="entry name" value="ANAEROBIC SULFATASE-MATURATING ENZYME HOMOLOG ASLB-RELATED"/>
    <property type="match status" value="1"/>
</dbReference>
<evidence type="ECO:0000256" key="2">
    <source>
        <dbReference type="ARBA" id="ARBA00022691"/>
    </source>
</evidence>
<evidence type="ECO:0000313" key="8">
    <source>
        <dbReference type="EMBL" id="ATP19918.1"/>
    </source>
</evidence>
<dbReference type="GO" id="GO:0046872">
    <property type="term" value="F:metal ion binding"/>
    <property type="evidence" value="ECO:0007669"/>
    <property type="project" value="UniProtKB-KW"/>
</dbReference>
<comment type="similarity">
    <text evidence="6">Belongs to the radical SAM superfamily. Anaerobic sulfatase-maturating enzyme family.</text>
</comment>
<dbReference type="NCBIfam" id="TIGR03978">
    <property type="entry name" value="rSAM_paired_1"/>
    <property type="match status" value="1"/>
</dbReference>
<dbReference type="InterPro" id="IPR007197">
    <property type="entry name" value="rSAM"/>
</dbReference>
<dbReference type="SUPFAM" id="SSF102114">
    <property type="entry name" value="Radical SAM enzymes"/>
    <property type="match status" value="1"/>
</dbReference>
<keyword evidence="5" id="KW-0411">Iron-sulfur</keyword>
<evidence type="ECO:0000256" key="4">
    <source>
        <dbReference type="ARBA" id="ARBA00023004"/>
    </source>
</evidence>
<dbReference type="GO" id="GO:0016491">
    <property type="term" value="F:oxidoreductase activity"/>
    <property type="evidence" value="ECO:0007669"/>
    <property type="project" value="InterPro"/>
</dbReference>
<dbReference type="Pfam" id="PF04055">
    <property type="entry name" value="Radical_SAM"/>
    <property type="match status" value="1"/>
</dbReference>
<dbReference type="SFLD" id="SFLDG01386">
    <property type="entry name" value="main_SPASM_domain-containing"/>
    <property type="match status" value="1"/>
</dbReference>
<comment type="cofactor">
    <cofactor evidence="1">
        <name>[4Fe-4S] cluster</name>
        <dbReference type="ChEBI" id="CHEBI:49883"/>
    </cofactor>
</comment>
<proteinExistence type="inferred from homology"/>
<accession>A0A0J9D0H2</accession>
<dbReference type="RefSeq" id="WP_048937939.1">
    <property type="nucleotide sequence ID" value="NZ_CP020925.1"/>
</dbReference>
<organism evidence="8 9">
    <name type="scientific">Sphingobium yanoikuyae</name>
    <name type="common">Sphingomonas yanoikuyae</name>
    <dbReference type="NCBI Taxonomy" id="13690"/>
    <lineage>
        <taxon>Bacteria</taxon>
        <taxon>Pseudomonadati</taxon>
        <taxon>Pseudomonadota</taxon>
        <taxon>Alphaproteobacteria</taxon>
        <taxon>Sphingomonadales</taxon>
        <taxon>Sphingomonadaceae</taxon>
        <taxon>Sphingobium</taxon>
    </lineage>
</organism>
<keyword evidence="3" id="KW-0479">Metal-binding</keyword>
<evidence type="ECO:0000256" key="3">
    <source>
        <dbReference type="ARBA" id="ARBA00022723"/>
    </source>
</evidence>
<evidence type="ECO:0000256" key="5">
    <source>
        <dbReference type="ARBA" id="ARBA00023014"/>
    </source>
</evidence>
<dbReference type="CDD" id="cd01335">
    <property type="entry name" value="Radical_SAM"/>
    <property type="match status" value="1"/>
</dbReference>
<dbReference type="AlphaFoldDB" id="A0A0J9D0H2"/>
<keyword evidence="2" id="KW-0949">S-adenosyl-L-methionine</keyword>
<dbReference type="Gene3D" id="3.20.20.70">
    <property type="entry name" value="Aldolase class I"/>
    <property type="match status" value="1"/>
</dbReference>
<evidence type="ECO:0000313" key="9">
    <source>
        <dbReference type="Proteomes" id="UP000037029"/>
    </source>
</evidence>
<dbReference type="InterPro" id="IPR024023">
    <property type="entry name" value="rSAM_paired_HxsB"/>
</dbReference>
<dbReference type="SFLD" id="SFLDS00029">
    <property type="entry name" value="Radical_SAM"/>
    <property type="match status" value="1"/>
</dbReference>
<evidence type="ECO:0000256" key="1">
    <source>
        <dbReference type="ARBA" id="ARBA00001966"/>
    </source>
</evidence>
<dbReference type="PROSITE" id="PS51918">
    <property type="entry name" value="RADICAL_SAM"/>
    <property type="match status" value="1"/>
</dbReference>
<feature type="domain" description="Radical SAM core" evidence="7">
    <location>
        <begin position="97"/>
        <end position="326"/>
    </location>
</feature>
<dbReference type="InterPro" id="IPR013785">
    <property type="entry name" value="Aldolase_TIM"/>
</dbReference>
<evidence type="ECO:0000259" key="7">
    <source>
        <dbReference type="PROSITE" id="PS51918"/>
    </source>
</evidence>
<gene>
    <name evidence="8" type="ORF">BV87_16970</name>
</gene>
<dbReference type="EMBL" id="CP020925">
    <property type="protein sequence ID" value="ATP19918.1"/>
    <property type="molecule type" value="Genomic_DNA"/>
</dbReference>